<dbReference type="AlphaFoldDB" id="C5J7E7"/>
<gene>
    <name evidence="1" type="ordered locus">MCJ_007280</name>
</gene>
<dbReference type="Proteomes" id="UP000001491">
    <property type="component" value="Chromosome"/>
</dbReference>
<evidence type="ECO:0000313" key="2">
    <source>
        <dbReference type="Proteomes" id="UP000001491"/>
    </source>
</evidence>
<evidence type="ECO:0000313" key="1">
    <source>
        <dbReference type="EMBL" id="CAT05410.1"/>
    </source>
</evidence>
<name>C5J7E7_MESCH</name>
<dbReference type="KEGG" id="mco:MCJ_007280"/>
<proteinExistence type="predicted"/>
<accession>C5J7E7</accession>
<protein>
    <submittedName>
        <fullName evidence="1">Uncharacterized protein</fullName>
    </submittedName>
</protein>
<sequence>MKPNNSKLIFHNVKNNFWNFFTLQIDAKQNLIVYSSDDDFFKNFIKILTDSRWNQGFVIDEGEIIERGNQSTFYHFLTKGKFDEYKDQIIHNVLINFWKPDNSYKKYDSELISFAMIESHKILVQLLLDLKSFKNKNINFDEFLNKIVFIRNKYEFFHKNFSYLFNFKQKLWTSTPLKSELEIIKKKRRERIREIRENSHKKRIFLKNFTNNIKEIIRESKKNIIKNDEDNLQIQKIFIVGFKLFLKSLKENKLVKSLEIEQVLTLYGEFEKWIHKATNKRELNNEIRVADYFNRYFKQYMINFVREKRAQKKDLNKKNKIEAEIFNKNKKNFEKNNPFYKRMYLNEKNKLHAEIVWDHELTKEKKKLQKTNTYFLKYHILSLVFQIKHIINHKTIFTDVNIENFDFLTFIKVLLNDFISLLNLNFLGFKNFINKNLFYNECLNNNTNFSQLFNIYSSLSVEDMFNLEFLKTKLKKYRRVVFNCKDFFFEPKYANMLISKLIKDYNKTQIIIFCDKPVEPVKGIAMLFVEKGTLIEYNPQVDLPLKLQTNYAKNFYENFTFDTNQLDNIHLDLYKQIQKQSFLVKENYTINTFEKFKFDWKPIVKEDGQNTQKQTENNNNSKKIEDVLVIDI</sequence>
<dbReference type="eggNOG" id="ENOG5030MQ2">
    <property type="taxonomic scope" value="Bacteria"/>
</dbReference>
<organism evidence="1 2">
    <name type="scientific">Mesomycoplasma conjunctivae (strain ATCC 25834 / NCTC 10147 / HRC/581)</name>
    <name type="common">Mycoplasma conjunctivae</name>
    <dbReference type="NCBI Taxonomy" id="572263"/>
    <lineage>
        <taxon>Bacteria</taxon>
        <taxon>Bacillati</taxon>
        <taxon>Mycoplasmatota</taxon>
        <taxon>Mycoplasmoidales</taxon>
        <taxon>Metamycoplasmataceae</taxon>
        <taxon>Mesomycoplasma</taxon>
    </lineage>
</organism>
<dbReference type="EMBL" id="FM864216">
    <property type="protein sequence ID" value="CAT05410.1"/>
    <property type="molecule type" value="Genomic_DNA"/>
</dbReference>
<keyword evidence="2" id="KW-1185">Reference proteome</keyword>
<reference evidence="2" key="1">
    <citation type="journal article" date="2009" name="BMC Bioinformatics">
        <title>The Mycoplasma conjunctivae genome sequencing, annotation and analysis.</title>
        <authorList>
            <person name="Calderon-Copete S.P."/>
            <person name="Wigger G."/>
            <person name="Wunderlin C."/>
            <person name="Schmidheini T."/>
            <person name="Frey J."/>
            <person name="Quail M.A."/>
            <person name="Falquet L."/>
        </authorList>
    </citation>
    <scope>NUCLEOTIDE SEQUENCE [LARGE SCALE GENOMIC DNA]</scope>
    <source>
        <strain evidence="2">ATCC 25834 / NCTC 10147 / HRC/581</strain>
    </source>
</reference>
<dbReference type="HOGENOM" id="CLU_432654_0_0_14"/>